<keyword evidence="2" id="KW-0255">Endonuclease</keyword>
<feature type="region of interest" description="Disordered" evidence="1">
    <location>
        <begin position="1"/>
        <end position="28"/>
    </location>
</feature>
<dbReference type="OrthoDB" id="6696486at2"/>
<evidence type="ECO:0000256" key="1">
    <source>
        <dbReference type="SAM" id="MobiDB-lite"/>
    </source>
</evidence>
<geneLocation type="plasmid" evidence="2 3">
    <name>pBN4</name>
</geneLocation>
<dbReference type="EMBL" id="CP022994">
    <property type="protein sequence ID" value="ASW04278.1"/>
    <property type="molecule type" value="Genomic_DNA"/>
</dbReference>
<dbReference type="GeneID" id="55536900"/>
<dbReference type="GO" id="GO:0004519">
    <property type="term" value="F:endonuclease activity"/>
    <property type="evidence" value="ECO:0007669"/>
    <property type="project" value="UniProtKB-KW"/>
</dbReference>
<organism evidence="2 3">
    <name type="scientific">Paraburkholderia aromaticivorans</name>
    <dbReference type="NCBI Taxonomy" id="2026199"/>
    <lineage>
        <taxon>Bacteria</taxon>
        <taxon>Pseudomonadati</taxon>
        <taxon>Pseudomonadota</taxon>
        <taxon>Betaproteobacteria</taxon>
        <taxon>Burkholderiales</taxon>
        <taxon>Burkholderiaceae</taxon>
        <taxon>Paraburkholderia</taxon>
    </lineage>
</organism>
<keyword evidence="2" id="KW-0378">Hydrolase</keyword>
<dbReference type="AlphaFoldDB" id="A0A248VZ42"/>
<name>A0A248VZ42_9BURK</name>
<gene>
    <name evidence="2" type="ORF">CJU94_39710</name>
</gene>
<keyword evidence="2" id="KW-0540">Nuclease</keyword>
<dbReference type="RefSeq" id="WP_007183103.1">
    <property type="nucleotide sequence ID" value="NZ_CP022994.1"/>
</dbReference>
<dbReference type="KEGG" id="parb:CJU94_39710"/>
<dbReference type="Proteomes" id="UP000215158">
    <property type="component" value="Plasmid pBN4"/>
</dbReference>
<accession>A0A248VZ42</accession>
<protein>
    <submittedName>
        <fullName evidence="2">HNH endonuclease</fullName>
    </submittedName>
</protein>
<keyword evidence="3" id="KW-1185">Reference proteome</keyword>
<evidence type="ECO:0000313" key="3">
    <source>
        <dbReference type="Proteomes" id="UP000215158"/>
    </source>
</evidence>
<reference evidence="2 3" key="1">
    <citation type="submission" date="2017-08" db="EMBL/GenBank/DDBJ databases">
        <title>Identification and genetic characteristics of simultaneous BTEX- and naphthalene-degrading Paraburkholderia sp. BN5 isolated from petroleum-contaminated soil.</title>
        <authorList>
            <person name="Lee Y."/>
            <person name="Jeon C.O."/>
        </authorList>
    </citation>
    <scope>NUCLEOTIDE SEQUENCE [LARGE SCALE GENOMIC DNA]</scope>
    <source>
        <strain evidence="2 3">BN5</strain>
        <plasmid evidence="2 3">pBN4</plasmid>
    </source>
</reference>
<feature type="compositionally biased region" description="Basic and acidic residues" evidence="1">
    <location>
        <begin position="1"/>
        <end position="20"/>
    </location>
</feature>
<proteinExistence type="predicted"/>
<keyword evidence="2" id="KW-0614">Plasmid</keyword>
<sequence>MTTDRTDIHDPADVELDKVQPKPSLGSNFEKAAHPALLFSTKSRVWGDKHPSAVEPTEPEFEQQDLRRKTLVADGHRCMFCGFYSSQNQVHNLSDNHRDVRAENLRAADHLCHGWNHLGELGEGNAVIAYLPGLSGQDANHLQRTIIVAMQSDDPVVREDAKKLLNWMASHRDYAKDAWGTSDPAVFAEAIVRLEEEDREKREVVFQDLAVVFNPGPYTQVAATWARESYGTLPVGKWGQVYHDVMNAPA</sequence>
<evidence type="ECO:0000313" key="2">
    <source>
        <dbReference type="EMBL" id="ASW04278.1"/>
    </source>
</evidence>